<dbReference type="AlphaFoldDB" id="A0A6G9GXI9"/>
<accession>A0A6G9GXI9</accession>
<dbReference type="Gene3D" id="3.30.450.180">
    <property type="match status" value="1"/>
</dbReference>
<dbReference type="CDD" id="cd00093">
    <property type="entry name" value="HTH_XRE"/>
    <property type="match status" value="1"/>
</dbReference>
<evidence type="ECO:0000313" key="3">
    <source>
        <dbReference type="Proteomes" id="UP000501179"/>
    </source>
</evidence>
<evidence type="ECO:0000313" key="2">
    <source>
        <dbReference type="EMBL" id="QIQ02934.1"/>
    </source>
</evidence>
<dbReference type="RefSeq" id="WP_167027861.1">
    <property type="nucleotide sequence ID" value="NZ_CP050177.1"/>
</dbReference>
<dbReference type="Proteomes" id="UP000501179">
    <property type="component" value="Chromosome"/>
</dbReference>
<dbReference type="InterPro" id="IPR001387">
    <property type="entry name" value="Cro/C1-type_HTH"/>
</dbReference>
<dbReference type="InterPro" id="IPR041413">
    <property type="entry name" value="MLTR_LBD"/>
</dbReference>
<organism evidence="2 3">
    <name type="scientific">Streptomyces liangshanensis</name>
    <dbReference type="NCBI Taxonomy" id="2717324"/>
    <lineage>
        <taxon>Bacteria</taxon>
        <taxon>Bacillati</taxon>
        <taxon>Actinomycetota</taxon>
        <taxon>Actinomycetes</taxon>
        <taxon>Kitasatosporales</taxon>
        <taxon>Streptomycetaceae</taxon>
        <taxon>Streptomyces</taxon>
    </lineage>
</organism>
<dbReference type="PROSITE" id="PS50943">
    <property type="entry name" value="HTH_CROC1"/>
    <property type="match status" value="1"/>
</dbReference>
<keyword evidence="3" id="KW-1185">Reference proteome</keyword>
<dbReference type="SMART" id="SM00530">
    <property type="entry name" value="HTH_XRE"/>
    <property type="match status" value="1"/>
</dbReference>
<dbReference type="SUPFAM" id="SSF47413">
    <property type="entry name" value="lambda repressor-like DNA-binding domains"/>
    <property type="match status" value="1"/>
</dbReference>
<sequence>MSHNELGLFLRARREALTPAQVGLPGGSRRRTPGLRRSELAMLAGISVEYLARLEQGRDRHPSPQVLGALAEALRLTDDERFALMRAEKAATGTLGLCPGAGSAPARTVRPSVRALLDRLEPTPAVLVNRLTEVLAYTEGYERLVAPLGVLDSAAPNLARYVFTDRRARTVLVDWEREADALVARLRTGSVPEDHHLASFVEELSGAAGALFTDRWALAARTPENPLAQRVAHPVAGALHLTTETLELPGLDSPHLVVHLPADEATSAALDRLTGRRPGALHVVAG</sequence>
<evidence type="ECO:0000259" key="1">
    <source>
        <dbReference type="PROSITE" id="PS50943"/>
    </source>
</evidence>
<reference evidence="2 3" key="1">
    <citation type="submission" date="2020-03" db="EMBL/GenBank/DDBJ databases">
        <title>A novel species.</title>
        <authorList>
            <person name="Gao J."/>
        </authorList>
    </citation>
    <scope>NUCLEOTIDE SEQUENCE [LARGE SCALE GENOMIC DNA]</scope>
    <source>
        <strain evidence="2 3">QMT-12</strain>
    </source>
</reference>
<dbReference type="Pfam" id="PF17765">
    <property type="entry name" value="MLTR_LBD"/>
    <property type="match status" value="1"/>
</dbReference>
<protein>
    <submittedName>
        <fullName evidence="2">Helix-turn-helix transcriptional regulator</fullName>
    </submittedName>
</protein>
<dbReference type="Gene3D" id="1.10.260.40">
    <property type="entry name" value="lambda repressor-like DNA-binding domains"/>
    <property type="match status" value="1"/>
</dbReference>
<dbReference type="EMBL" id="CP050177">
    <property type="protein sequence ID" value="QIQ02934.1"/>
    <property type="molecule type" value="Genomic_DNA"/>
</dbReference>
<dbReference type="KEGG" id="slia:HA039_11865"/>
<dbReference type="PANTHER" id="PTHR35010:SF2">
    <property type="entry name" value="BLL4672 PROTEIN"/>
    <property type="match status" value="1"/>
</dbReference>
<feature type="domain" description="HTH cro/C1-type" evidence="1">
    <location>
        <begin position="34"/>
        <end position="81"/>
    </location>
</feature>
<proteinExistence type="predicted"/>
<name>A0A6G9GXI9_9ACTN</name>
<dbReference type="InterPro" id="IPR010982">
    <property type="entry name" value="Lambda_DNA-bd_dom_sf"/>
</dbReference>
<gene>
    <name evidence="2" type="ORF">HA039_11865</name>
</gene>
<dbReference type="PANTHER" id="PTHR35010">
    <property type="entry name" value="BLL4672 PROTEIN-RELATED"/>
    <property type="match status" value="1"/>
</dbReference>
<dbReference type="Pfam" id="PF13560">
    <property type="entry name" value="HTH_31"/>
    <property type="match status" value="1"/>
</dbReference>
<dbReference type="GO" id="GO:0003677">
    <property type="term" value="F:DNA binding"/>
    <property type="evidence" value="ECO:0007669"/>
    <property type="project" value="InterPro"/>
</dbReference>